<dbReference type="EMBL" id="JAEUXJ010000008">
    <property type="protein sequence ID" value="MBL6457434.1"/>
    <property type="molecule type" value="Genomic_DNA"/>
</dbReference>
<protein>
    <submittedName>
        <fullName evidence="2">Uncharacterized protein</fullName>
    </submittedName>
</protein>
<dbReference type="Proteomes" id="UP000606490">
    <property type="component" value="Unassembled WGS sequence"/>
</dbReference>
<organism evidence="2 3">
    <name type="scientific">Belnapia mucosa</name>
    <dbReference type="NCBI Taxonomy" id="2804532"/>
    <lineage>
        <taxon>Bacteria</taxon>
        <taxon>Pseudomonadati</taxon>
        <taxon>Pseudomonadota</taxon>
        <taxon>Alphaproteobacteria</taxon>
        <taxon>Acetobacterales</taxon>
        <taxon>Roseomonadaceae</taxon>
        <taxon>Belnapia</taxon>
    </lineage>
</organism>
<keyword evidence="3" id="KW-1185">Reference proteome</keyword>
<evidence type="ECO:0000313" key="3">
    <source>
        <dbReference type="Proteomes" id="UP000606490"/>
    </source>
</evidence>
<sequence length="382" mass="40657">MLSTGKQETRDVAAKLRVTAALLDGATQKDLCAAFRRVNPQTEFDLARSYKWIEGRSLPRSPHMYEDWAEVLGLDRPAAWIAACTLDAFIEAVCARHAKERDALLRRAGLNDNGGRPAVAGTNDYLCGVYATYSHAQSPYHRGRIIRGTLAIEPATRRAEGLVGTYSQALATGRAWAAGPAKVSGRALTLDLATYSPGAAPVAIHLILPPPPASLLFGLMGGFVMLDPGGQPPYATRILMLRTPLAAATLDRSNRHLEEPDETAALARDITALSLHVTDPERLAAALTRHLAPDDLARGAPGSIQVFTEDYVALTTSCDRVWLETLAMRSDPGGLAGSRHVVAAPDDAQQPTGSGGSNGGAAPTADHMHGRPALRRMVGRDA</sequence>
<proteinExistence type="predicted"/>
<gene>
    <name evidence="2" type="ORF">JMJ55_19045</name>
</gene>
<evidence type="ECO:0000256" key="1">
    <source>
        <dbReference type="SAM" id="MobiDB-lite"/>
    </source>
</evidence>
<reference evidence="2 3" key="1">
    <citation type="submission" date="2021-01" db="EMBL/GenBank/DDBJ databases">
        <title>Belnapia mucosa sp. nov. and Belnapia arida sp. nov., isolated from the Tabernas Desert (Almeria, Spain).</title>
        <authorList>
            <person name="Molina-Menor E."/>
            <person name="Vidal-Verdu A."/>
            <person name="Calonge A."/>
            <person name="Satari L."/>
            <person name="Pereto Magraner J."/>
            <person name="Porcar Miralles M."/>
        </authorList>
    </citation>
    <scope>NUCLEOTIDE SEQUENCE [LARGE SCALE GENOMIC DNA]</scope>
    <source>
        <strain evidence="2 3">T6</strain>
    </source>
</reference>
<dbReference type="RefSeq" id="WP_202827171.1">
    <property type="nucleotide sequence ID" value="NZ_JAEUXJ010000008.1"/>
</dbReference>
<accession>A0ABS1V6Y4</accession>
<comment type="caution">
    <text evidence="2">The sequence shown here is derived from an EMBL/GenBank/DDBJ whole genome shotgun (WGS) entry which is preliminary data.</text>
</comment>
<name>A0ABS1V6Y4_9PROT</name>
<feature type="region of interest" description="Disordered" evidence="1">
    <location>
        <begin position="345"/>
        <end position="382"/>
    </location>
</feature>
<evidence type="ECO:0000313" key="2">
    <source>
        <dbReference type="EMBL" id="MBL6457434.1"/>
    </source>
</evidence>